<reference evidence="3" key="1">
    <citation type="journal article" date="2010" name="Nat. Biotechnol.">
        <title>Draft genome sequence of the oilseed species Ricinus communis.</title>
        <authorList>
            <person name="Chan A.P."/>
            <person name="Crabtree J."/>
            <person name="Zhao Q."/>
            <person name="Lorenzi H."/>
            <person name="Orvis J."/>
            <person name="Puiu D."/>
            <person name="Melake-Berhan A."/>
            <person name="Jones K.M."/>
            <person name="Redman J."/>
            <person name="Chen G."/>
            <person name="Cahoon E.B."/>
            <person name="Gedil M."/>
            <person name="Stanke M."/>
            <person name="Haas B.J."/>
            <person name="Wortman J.R."/>
            <person name="Fraser-Liggett C.M."/>
            <person name="Ravel J."/>
            <person name="Rabinowicz P.D."/>
        </authorList>
    </citation>
    <scope>NUCLEOTIDE SEQUENCE [LARGE SCALE GENOMIC DNA]</scope>
    <source>
        <strain evidence="3">cv. Hale</strain>
    </source>
</reference>
<sequence length="81" mass="9147">MSMGVLRGTARRQRAPFSEAGRAPEEILRSSAKVSSRAKRCTPDKGWPRKRPLMTIDCTPRIPISQSNSRKSAKRFSVWNC</sequence>
<dbReference type="AlphaFoldDB" id="B9TMK3"/>
<dbReference type="Proteomes" id="UP000008311">
    <property type="component" value="Unassembled WGS sequence"/>
</dbReference>
<name>B9TMK3_RICCO</name>
<feature type="non-terminal residue" evidence="2">
    <location>
        <position position="81"/>
    </location>
</feature>
<protein>
    <submittedName>
        <fullName evidence="2">Uncharacterized protein</fullName>
    </submittedName>
</protein>
<gene>
    <name evidence="2" type="ORF">RCOM_2001750</name>
</gene>
<dbReference type="InParanoid" id="B9TMK3"/>
<dbReference type="EMBL" id="EQ989372">
    <property type="protein sequence ID" value="EEF22912.1"/>
    <property type="molecule type" value="Genomic_DNA"/>
</dbReference>
<organism evidence="2 3">
    <name type="scientific">Ricinus communis</name>
    <name type="common">Castor bean</name>
    <dbReference type="NCBI Taxonomy" id="3988"/>
    <lineage>
        <taxon>Eukaryota</taxon>
        <taxon>Viridiplantae</taxon>
        <taxon>Streptophyta</taxon>
        <taxon>Embryophyta</taxon>
        <taxon>Tracheophyta</taxon>
        <taxon>Spermatophyta</taxon>
        <taxon>Magnoliopsida</taxon>
        <taxon>eudicotyledons</taxon>
        <taxon>Gunneridae</taxon>
        <taxon>Pentapetalae</taxon>
        <taxon>rosids</taxon>
        <taxon>fabids</taxon>
        <taxon>Malpighiales</taxon>
        <taxon>Euphorbiaceae</taxon>
        <taxon>Acalyphoideae</taxon>
        <taxon>Acalypheae</taxon>
        <taxon>Ricinus</taxon>
    </lineage>
</organism>
<proteinExistence type="predicted"/>
<evidence type="ECO:0000256" key="1">
    <source>
        <dbReference type="SAM" id="MobiDB-lite"/>
    </source>
</evidence>
<accession>B9TMK3</accession>
<evidence type="ECO:0000313" key="3">
    <source>
        <dbReference type="Proteomes" id="UP000008311"/>
    </source>
</evidence>
<feature type="region of interest" description="Disordered" evidence="1">
    <location>
        <begin position="1"/>
        <end position="81"/>
    </location>
</feature>
<evidence type="ECO:0000313" key="2">
    <source>
        <dbReference type="EMBL" id="EEF22912.1"/>
    </source>
</evidence>
<keyword evidence="3" id="KW-1185">Reference proteome</keyword>